<name>A0A4R1M3H8_9SPHI</name>
<dbReference type="Proteomes" id="UP000294616">
    <property type="component" value="Unassembled WGS sequence"/>
</dbReference>
<dbReference type="OrthoDB" id="938897at2"/>
<dbReference type="InterPro" id="IPR010496">
    <property type="entry name" value="AL/BT2_dom"/>
</dbReference>
<dbReference type="RefSeq" id="WP_132221596.1">
    <property type="nucleotide sequence ID" value="NZ_SMGO01000001.1"/>
</dbReference>
<comment type="caution">
    <text evidence="3">The sequence shown here is derived from an EMBL/GenBank/DDBJ whole genome shotgun (WGS) entry which is preliminary data.</text>
</comment>
<protein>
    <submittedName>
        <fullName evidence="3">Uncharacterized protein DUF1080</fullName>
    </submittedName>
</protein>
<proteinExistence type="predicted"/>
<sequence length="463" mass="51023">MKKNTISVYLLMLSTTLVLTAEINAVYGQEKSNQIPLNDLTAFNDPGKSWAIVEDVNGNINVANSLTGVTGTGVLLNLPSKKVKGTDLYTVLEYGDVDIELKFLMSKNGNSGIYLQGRYEVQLEDSWNLTKSTSASNGGIYNLKAPRINASKAPGLWQDLKISFQAPRFNSSGEKIQNARFLKVLLNGVVVQENVELFTPTPGAVSNQEVAKAALRIQGDHGAIAFKDLVISEIKEKKVDENEGYAADPILVEANENTILRSFMDLDQGVRVVHAVSVGSANNVHYTYDMDHGMLVQAWRGQFLDATPMWDGRGNGTSLPMGAIQYFGQPALEVVKLANQQEAWPVDTVNSHYKPDGYVVDSGGIPTFVYKVSDSEVRDKLSVLDDGSGINREITVENGNNMYMRLAKSTQILEIKKGHYLIGDKEYYLQLHDPKAQVILRDVNGEKELIAPIKDHITYSISF</sequence>
<reference evidence="3 4" key="1">
    <citation type="submission" date="2019-03" db="EMBL/GenBank/DDBJ databases">
        <title>Genomic Encyclopedia of Archaeal and Bacterial Type Strains, Phase II (KMG-II): from individual species to whole genera.</title>
        <authorList>
            <person name="Goeker M."/>
        </authorList>
    </citation>
    <scope>NUCLEOTIDE SEQUENCE [LARGE SCALE GENOMIC DNA]</scope>
    <source>
        <strain evidence="3 4">DSM 22554</strain>
    </source>
</reference>
<evidence type="ECO:0000313" key="3">
    <source>
        <dbReference type="EMBL" id="TCK85414.1"/>
    </source>
</evidence>
<feature type="signal peptide" evidence="1">
    <location>
        <begin position="1"/>
        <end position="20"/>
    </location>
</feature>
<gene>
    <name evidence="3" type="ORF">C8N28_0720</name>
</gene>
<accession>A0A4R1M3H8</accession>
<dbReference type="GO" id="GO:0016787">
    <property type="term" value="F:hydrolase activity"/>
    <property type="evidence" value="ECO:0007669"/>
    <property type="project" value="InterPro"/>
</dbReference>
<evidence type="ECO:0000259" key="2">
    <source>
        <dbReference type="Pfam" id="PF06439"/>
    </source>
</evidence>
<feature type="domain" description="3-keto-alpha-glucoside-1,2-lyase/3-keto-2-hydroxy-glucal hydratase" evidence="2">
    <location>
        <begin position="72"/>
        <end position="231"/>
    </location>
</feature>
<evidence type="ECO:0000313" key="4">
    <source>
        <dbReference type="Proteomes" id="UP000294616"/>
    </source>
</evidence>
<dbReference type="EMBL" id="SMGO01000001">
    <property type="protein sequence ID" value="TCK85414.1"/>
    <property type="molecule type" value="Genomic_DNA"/>
</dbReference>
<dbReference type="AlphaFoldDB" id="A0A4R1M3H8"/>
<evidence type="ECO:0000256" key="1">
    <source>
        <dbReference type="SAM" id="SignalP"/>
    </source>
</evidence>
<organism evidence="3 4">
    <name type="scientific">Albibacterium bauzanense</name>
    <dbReference type="NCBI Taxonomy" id="653929"/>
    <lineage>
        <taxon>Bacteria</taxon>
        <taxon>Pseudomonadati</taxon>
        <taxon>Bacteroidota</taxon>
        <taxon>Sphingobacteriia</taxon>
        <taxon>Sphingobacteriales</taxon>
        <taxon>Sphingobacteriaceae</taxon>
        <taxon>Albibacterium</taxon>
    </lineage>
</organism>
<dbReference type="Gene3D" id="2.60.120.560">
    <property type="entry name" value="Exo-inulinase, domain 1"/>
    <property type="match status" value="1"/>
</dbReference>
<dbReference type="Pfam" id="PF06439">
    <property type="entry name" value="3keto-disac_hyd"/>
    <property type="match status" value="1"/>
</dbReference>
<keyword evidence="1" id="KW-0732">Signal</keyword>
<keyword evidence="4" id="KW-1185">Reference proteome</keyword>
<feature type="chain" id="PRO_5020890915" evidence="1">
    <location>
        <begin position="21"/>
        <end position="463"/>
    </location>
</feature>